<dbReference type="Proteomes" id="UP000002745">
    <property type="component" value="Chromosome"/>
</dbReference>
<dbReference type="RefSeq" id="WP_015826988.1">
    <property type="nucleotide sequence ID" value="NC_012982.1"/>
</dbReference>
<gene>
    <name evidence="2" type="ordered locus">Hbal_1146</name>
</gene>
<evidence type="ECO:0000256" key="1">
    <source>
        <dbReference type="SAM" id="SignalP"/>
    </source>
</evidence>
<name>C6XI12_HIRBI</name>
<dbReference type="PROSITE" id="PS51257">
    <property type="entry name" value="PROKAR_LIPOPROTEIN"/>
    <property type="match status" value="1"/>
</dbReference>
<organism evidence="2 3">
    <name type="scientific">Hirschia baltica (strain ATCC 49814 / DSM 5838 / IFAM 1418)</name>
    <dbReference type="NCBI Taxonomy" id="582402"/>
    <lineage>
        <taxon>Bacteria</taxon>
        <taxon>Pseudomonadati</taxon>
        <taxon>Pseudomonadota</taxon>
        <taxon>Alphaproteobacteria</taxon>
        <taxon>Hyphomonadales</taxon>
        <taxon>Hyphomonadaceae</taxon>
        <taxon>Hirschia</taxon>
    </lineage>
</organism>
<dbReference type="OrthoDB" id="7631190at2"/>
<sequence>MTSLYKIPKIIAFTGLLTGCFVLNAAAQSERETSSNILSMAEANAELFGIWMEGETAQTKESWRECIQPDGVTFYQFGGVELVGKLTIQNDGKACFSYETSNYENESCFRVSRSGKGYTFWGGVEGIFTTKSVQHNVDFCPSRDVPTS</sequence>
<evidence type="ECO:0000313" key="2">
    <source>
        <dbReference type="EMBL" id="ACT58838.1"/>
    </source>
</evidence>
<dbReference type="KEGG" id="hba:Hbal_1146"/>
<proteinExistence type="predicted"/>
<feature type="signal peptide" evidence="1">
    <location>
        <begin position="1"/>
        <end position="25"/>
    </location>
</feature>
<keyword evidence="1" id="KW-0732">Signal</keyword>
<feature type="chain" id="PRO_5002973892" evidence="1">
    <location>
        <begin position="26"/>
        <end position="148"/>
    </location>
</feature>
<dbReference type="eggNOG" id="ENOG5030SFH">
    <property type="taxonomic scope" value="Bacteria"/>
</dbReference>
<accession>C6XI12</accession>
<protein>
    <submittedName>
        <fullName evidence="2">Uncharacterized protein</fullName>
    </submittedName>
</protein>
<keyword evidence="3" id="KW-1185">Reference proteome</keyword>
<dbReference type="EMBL" id="CP001678">
    <property type="protein sequence ID" value="ACT58838.1"/>
    <property type="molecule type" value="Genomic_DNA"/>
</dbReference>
<reference evidence="3" key="1">
    <citation type="journal article" date="2011" name="J. Bacteriol.">
        <title>Genome sequences of eight morphologically diverse alphaproteobacteria.</title>
        <authorList>
            <consortium name="US DOE Joint Genome Institute"/>
            <person name="Brown P.J."/>
            <person name="Kysela D.T."/>
            <person name="Buechlein A."/>
            <person name="Hemmerich C."/>
            <person name="Brun Y.V."/>
        </authorList>
    </citation>
    <scope>NUCLEOTIDE SEQUENCE [LARGE SCALE GENOMIC DNA]</scope>
    <source>
        <strain evidence="3">ATCC 49814 / DSM 5838 / IFAM 1418</strain>
    </source>
</reference>
<evidence type="ECO:0000313" key="3">
    <source>
        <dbReference type="Proteomes" id="UP000002745"/>
    </source>
</evidence>
<dbReference type="HOGENOM" id="CLU_1862465_0_0_5"/>
<dbReference type="STRING" id="582402.Hbal_1146"/>
<dbReference type="AlphaFoldDB" id="C6XI12"/>